<sequence>MLFLREIYAEARRRNLFDPGLVNDELPSCRPWENLIYQTGGDVDAESLLNLFEPDASTCATPRNASPAPRPREQVGAETRMPPTKCGEQRPSAASKASASTDATDATDGAER</sequence>
<proteinExistence type="predicted"/>
<feature type="compositionally biased region" description="Low complexity" evidence="1">
    <location>
        <begin position="92"/>
        <end position="112"/>
    </location>
</feature>
<evidence type="ECO:0000313" key="2">
    <source>
        <dbReference type="EMBL" id="CAJ1377647.1"/>
    </source>
</evidence>
<dbReference type="Proteomes" id="UP001178507">
    <property type="component" value="Unassembled WGS sequence"/>
</dbReference>
<accession>A0AA36HZV8</accession>
<feature type="region of interest" description="Disordered" evidence="1">
    <location>
        <begin position="56"/>
        <end position="112"/>
    </location>
</feature>
<evidence type="ECO:0000313" key="3">
    <source>
        <dbReference type="Proteomes" id="UP001178507"/>
    </source>
</evidence>
<reference evidence="2" key="1">
    <citation type="submission" date="2023-08" db="EMBL/GenBank/DDBJ databases">
        <authorList>
            <person name="Chen Y."/>
            <person name="Shah S."/>
            <person name="Dougan E. K."/>
            <person name="Thang M."/>
            <person name="Chan C."/>
        </authorList>
    </citation>
    <scope>NUCLEOTIDE SEQUENCE</scope>
</reference>
<name>A0AA36HZV8_9DINO</name>
<dbReference type="AlphaFoldDB" id="A0AA36HZV8"/>
<evidence type="ECO:0000256" key="1">
    <source>
        <dbReference type="SAM" id="MobiDB-lite"/>
    </source>
</evidence>
<dbReference type="EMBL" id="CAUJNA010000477">
    <property type="protein sequence ID" value="CAJ1377647.1"/>
    <property type="molecule type" value="Genomic_DNA"/>
</dbReference>
<keyword evidence="3" id="KW-1185">Reference proteome</keyword>
<comment type="caution">
    <text evidence="2">The sequence shown here is derived from an EMBL/GenBank/DDBJ whole genome shotgun (WGS) entry which is preliminary data.</text>
</comment>
<organism evidence="2 3">
    <name type="scientific">Effrenium voratum</name>
    <dbReference type="NCBI Taxonomy" id="2562239"/>
    <lineage>
        <taxon>Eukaryota</taxon>
        <taxon>Sar</taxon>
        <taxon>Alveolata</taxon>
        <taxon>Dinophyceae</taxon>
        <taxon>Suessiales</taxon>
        <taxon>Symbiodiniaceae</taxon>
        <taxon>Effrenium</taxon>
    </lineage>
</organism>
<protein>
    <submittedName>
        <fullName evidence="2">Uncharacterized protein</fullName>
    </submittedName>
</protein>
<gene>
    <name evidence="2" type="ORF">EVOR1521_LOCUS6381</name>
</gene>